<reference evidence="1" key="1">
    <citation type="journal article" date="2015" name="Nature">
        <title>Complex archaea that bridge the gap between prokaryotes and eukaryotes.</title>
        <authorList>
            <person name="Spang A."/>
            <person name="Saw J.H."/>
            <person name="Jorgensen S.L."/>
            <person name="Zaremba-Niedzwiedzka K."/>
            <person name="Martijn J."/>
            <person name="Lind A.E."/>
            <person name="van Eijk R."/>
            <person name="Schleper C."/>
            <person name="Guy L."/>
            <person name="Ettema T.J."/>
        </authorList>
    </citation>
    <scope>NUCLEOTIDE SEQUENCE</scope>
</reference>
<evidence type="ECO:0000313" key="1">
    <source>
        <dbReference type="EMBL" id="KKN90971.1"/>
    </source>
</evidence>
<protein>
    <submittedName>
        <fullName evidence="1">Uncharacterized protein</fullName>
    </submittedName>
</protein>
<accession>A0A0F9WX43</accession>
<name>A0A0F9WX43_9ZZZZ</name>
<dbReference type="EMBL" id="LAZR01000107">
    <property type="protein sequence ID" value="KKN90971.1"/>
    <property type="molecule type" value="Genomic_DNA"/>
</dbReference>
<comment type="caution">
    <text evidence="1">The sequence shown here is derived from an EMBL/GenBank/DDBJ whole genome shotgun (WGS) entry which is preliminary data.</text>
</comment>
<proteinExistence type="predicted"/>
<gene>
    <name evidence="1" type="ORF">LCGC14_0225550</name>
</gene>
<sequence>MSVSKEGFVKEFKDEITNFRTLIDDFYATILRVSIIYHLIDRSKVKKYVSEQFNAISEAMNKIKSKLGIE</sequence>
<organism evidence="1">
    <name type="scientific">marine sediment metagenome</name>
    <dbReference type="NCBI Taxonomy" id="412755"/>
    <lineage>
        <taxon>unclassified sequences</taxon>
        <taxon>metagenomes</taxon>
        <taxon>ecological metagenomes</taxon>
    </lineage>
</organism>
<dbReference type="AlphaFoldDB" id="A0A0F9WX43"/>